<proteinExistence type="predicted"/>
<evidence type="ECO:0000313" key="2">
    <source>
        <dbReference type="EMBL" id="CUS13321.1"/>
    </source>
</evidence>
<reference evidence="2" key="1">
    <citation type="submission" date="2015-10" db="EMBL/GenBank/DDBJ databases">
        <authorList>
            <person name="Regsiter A."/>
            <person name="william w."/>
        </authorList>
    </citation>
    <scope>NUCLEOTIDE SEQUENCE</scope>
    <source>
        <strain evidence="2">Montdore</strain>
    </source>
</reference>
<dbReference type="GO" id="GO:0030466">
    <property type="term" value="P:silent mating-type cassette heterochromatin formation"/>
    <property type="evidence" value="ECO:0007669"/>
    <property type="project" value="TreeGrafter"/>
</dbReference>
<keyword evidence="3" id="KW-1185">Reference proteome</keyword>
<dbReference type="Pfam" id="PF16761">
    <property type="entry name" value="Clr2_transil"/>
    <property type="match status" value="1"/>
</dbReference>
<organism evidence="2 3">
    <name type="scientific">Tuber aestivum</name>
    <name type="common">summer truffle</name>
    <dbReference type="NCBI Taxonomy" id="59557"/>
    <lineage>
        <taxon>Eukaryota</taxon>
        <taxon>Fungi</taxon>
        <taxon>Dikarya</taxon>
        <taxon>Ascomycota</taxon>
        <taxon>Pezizomycotina</taxon>
        <taxon>Pezizomycetes</taxon>
        <taxon>Pezizales</taxon>
        <taxon>Tuberaceae</taxon>
        <taxon>Tuber</taxon>
    </lineage>
</organism>
<dbReference type="EMBL" id="LN890974">
    <property type="protein sequence ID" value="CUS13321.1"/>
    <property type="molecule type" value="Genomic_DNA"/>
</dbReference>
<evidence type="ECO:0000259" key="1">
    <source>
        <dbReference type="Pfam" id="PF16761"/>
    </source>
</evidence>
<dbReference type="InterPro" id="IPR031915">
    <property type="entry name" value="Clr2_N"/>
</dbReference>
<dbReference type="PANTHER" id="PTHR38046:SF1">
    <property type="entry name" value="CRYPTIC LOCI REGULATOR 2"/>
    <property type="match status" value="1"/>
</dbReference>
<evidence type="ECO:0000313" key="3">
    <source>
        <dbReference type="Proteomes" id="UP001412239"/>
    </source>
</evidence>
<dbReference type="Proteomes" id="UP001412239">
    <property type="component" value="Unassembled WGS sequence"/>
</dbReference>
<protein>
    <recommendedName>
        <fullName evidence="1">Cryptic loci regulator 2 N-terminal domain-containing protein</fullName>
    </recommendedName>
</protein>
<feature type="domain" description="Cryptic loci regulator 2 N-terminal" evidence="1">
    <location>
        <begin position="109"/>
        <end position="174"/>
    </location>
</feature>
<name>A0A292Q2M4_9PEZI</name>
<dbReference type="PANTHER" id="PTHR38046">
    <property type="entry name" value="CRYPTIC LOCI REGULATOR 2"/>
    <property type="match status" value="1"/>
</dbReference>
<sequence length="181" mass="20674">MPRFPKVPSSPDFLLYTPYVPPIEPTPVPSTPPTKKDQLVIALTWSDGVRKFNPRAVDRKVRIASDFTPIDGHDVKTREWLRRTTKWPAKLADPLFRSKVGEGQCMIFELPDGYTLYERVHFPDKGKGHPMKHTYLFGHPSGGTFRSPKEFQAHYLWMACDPMKDRKNCACKLCGNATAKE</sequence>
<dbReference type="AlphaFoldDB" id="A0A292Q2M4"/>
<dbReference type="GO" id="GO:0070824">
    <property type="term" value="C:SHREC complex"/>
    <property type="evidence" value="ECO:0007669"/>
    <property type="project" value="InterPro"/>
</dbReference>
<gene>
    <name evidence="2" type="ORF">GSTUAT00002560001</name>
</gene>
<dbReference type="GO" id="GO:0033553">
    <property type="term" value="C:rDNA heterochromatin"/>
    <property type="evidence" value="ECO:0007669"/>
    <property type="project" value="TreeGrafter"/>
</dbReference>
<accession>A0A292Q2M4</accession>
<dbReference type="InterPro" id="IPR038986">
    <property type="entry name" value="Clr2"/>
</dbReference>
<dbReference type="GO" id="GO:0031934">
    <property type="term" value="C:mating-type region heterochromatin"/>
    <property type="evidence" value="ECO:0007669"/>
    <property type="project" value="TreeGrafter"/>
</dbReference>